<dbReference type="RefSeq" id="WP_406333549.1">
    <property type="nucleotide sequence ID" value="NZ_CP108188.1"/>
</dbReference>
<name>A0ABZ1L5R4_9ACTN</name>
<accession>A0ABZ1L5R4</accession>
<gene>
    <name evidence="2" type="ORF">OG814_05165</name>
</gene>
<feature type="compositionally biased region" description="Basic and acidic residues" evidence="1">
    <location>
        <begin position="1"/>
        <end position="22"/>
    </location>
</feature>
<dbReference type="EMBL" id="CP108188">
    <property type="protein sequence ID" value="WTR68703.1"/>
    <property type="molecule type" value="Genomic_DNA"/>
</dbReference>
<organism evidence="2 3">
    <name type="scientific">Streptomyces zaomyceticus</name>
    <dbReference type="NCBI Taxonomy" id="68286"/>
    <lineage>
        <taxon>Bacteria</taxon>
        <taxon>Bacillati</taxon>
        <taxon>Actinomycetota</taxon>
        <taxon>Actinomycetes</taxon>
        <taxon>Kitasatosporales</taxon>
        <taxon>Streptomycetaceae</taxon>
        <taxon>Streptomyces</taxon>
    </lineage>
</organism>
<sequence>MNDLNAKGDAESRNSMVEHFENGENQMYAMMRQVATDKGLDPDTELDVSPGEYEDGLQPTADQWYQNGVQDAQMEMGQP</sequence>
<evidence type="ECO:0008006" key="4">
    <source>
        <dbReference type="Google" id="ProtNLM"/>
    </source>
</evidence>
<feature type="region of interest" description="Disordered" evidence="1">
    <location>
        <begin position="1"/>
        <end position="60"/>
    </location>
</feature>
<keyword evidence="3" id="KW-1185">Reference proteome</keyword>
<proteinExistence type="predicted"/>
<protein>
    <recommendedName>
        <fullName evidence="4">DUF305 domain-containing protein</fullName>
    </recommendedName>
</protein>
<reference evidence="2 3" key="1">
    <citation type="submission" date="2022-10" db="EMBL/GenBank/DDBJ databases">
        <title>The complete genomes of actinobacterial strains from the NBC collection.</title>
        <authorList>
            <person name="Joergensen T.S."/>
            <person name="Alvarez Arevalo M."/>
            <person name="Sterndorff E.B."/>
            <person name="Faurdal D."/>
            <person name="Vuksanovic O."/>
            <person name="Mourched A.-S."/>
            <person name="Charusanti P."/>
            <person name="Shaw S."/>
            <person name="Blin K."/>
            <person name="Weber T."/>
        </authorList>
    </citation>
    <scope>NUCLEOTIDE SEQUENCE [LARGE SCALE GENOMIC DNA]</scope>
    <source>
        <strain evidence="2 3">NBC_00123</strain>
    </source>
</reference>
<evidence type="ECO:0000313" key="2">
    <source>
        <dbReference type="EMBL" id="WTR68703.1"/>
    </source>
</evidence>
<evidence type="ECO:0000313" key="3">
    <source>
        <dbReference type="Proteomes" id="UP001622594"/>
    </source>
</evidence>
<dbReference type="Proteomes" id="UP001622594">
    <property type="component" value="Chromosome"/>
</dbReference>
<evidence type="ECO:0000256" key="1">
    <source>
        <dbReference type="SAM" id="MobiDB-lite"/>
    </source>
</evidence>